<dbReference type="EMBL" id="FRAD01000015">
    <property type="protein sequence ID" value="SHK14749.1"/>
    <property type="molecule type" value="Genomic_DNA"/>
</dbReference>
<dbReference type="RefSeq" id="WP_072903840.1">
    <property type="nucleotide sequence ID" value="NZ_FRAD01000015.1"/>
</dbReference>
<keyword evidence="2" id="KW-1185">Reference proteome</keyword>
<protein>
    <submittedName>
        <fullName evidence="1">Uncharacterized protein</fullName>
    </submittedName>
</protein>
<evidence type="ECO:0000313" key="1">
    <source>
        <dbReference type="EMBL" id="SHK14749.1"/>
    </source>
</evidence>
<proteinExistence type="predicted"/>
<dbReference type="STRING" id="1121331.SAMN02745248_01882"/>
<sequence>MEKEIIVLMEKNKETGEFVREIESYDLENIDLIKGLFAYKDEKGNYHVCITVSTDRDLEDWEYTAFYDYVDFSEFKDLYEDYEELDQEYNPCFRFTLKYNEEKMEEILSSLMDKFVEEQNRVYEEIKDLKDQYISE</sequence>
<reference evidence="1 2" key="1">
    <citation type="submission" date="2016-11" db="EMBL/GenBank/DDBJ databases">
        <authorList>
            <person name="Jaros S."/>
            <person name="Januszkiewicz K."/>
            <person name="Wedrychowicz H."/>
        </authorList>
    </citation>
    <scope>NUCLEOTIDE SEQUENCE [LARGE SCALE GENOMIC DNA]</scope>
    <source>
        <strain evidence="1 2">DSM 3090</strain>
    </source>
</reference>
<dbReference type="Pfam" id="PF20548">
    <property type="entry name" value="DUF6762"/>
    <property type="match status" value="1"/>
</dbReference>
<gene>
    <name evidence="1" type="ORF">SAMN02745248_01882</name>
</gene>
<dbReference type="Proteomes" id="UP000183952">
    <property type="component" value="Unassembled WGS sequence"/>
</dbReference>
<dbReference type="AlphaFoldDB" id="A0A1M6Q3B9"/>
<dbReference type="OrthoDB" id="1913818at2"/>
<organism evidence="1 2">
    <name type="scientific">Hathewaya proteolytica DSM 3090</name>
    <dbReference type="NCBI Taxonomy" id="1121331"/>
    <lineage>
        <taxon>Bacteria</taxon>
        <taxon>Bacillati</taxon>
        <taxon>Bacillota</taxon>
        <taxon>Clostridia</taxon>
        <taxon>Eubacteriales</taxon>
        <taxon>Clostridiaceae</taxon>
        <taxon>Hathewaya</taxon>
    </lineage>
</organism>
<name>A0A1M6Q3B9_9CLOT</name>
<accession>A0A1M6Q3B9</accession>
<evidence type="ECO:0000313" key="2">
    <source>
        <dbReference type="Proteomes" id="UP000183952"/>
    </source>
</evidence>
<dbReference type="InterPro" id="IPR046650">
    <property type="entry name" value="DUF6762"/>
</dbReference>